<protein>
    <submittedName>
        <fullName evidence="1">Uncharacterized protein</fullName>
    </submittedName>
</protein>
<evidence type="ECO:0000313" key="2">
    <source>
        <dbReference type="Proteomes" id="UP001233673"/>
    </source>
</evidence>
<dbReference type="RefSeq" id="WP_306001021.1">
    <property type="nucleotide sequence ID" value="NZ_JASNFN010000024.1"/>
</dbReference>
<evidence type="ECO:0000313" key="1">
    <source>
        <dbReference type="EMBL" id="MDP5184457.1"/>
    </source>
</evidence>
<sequence length="78" mass="8624">MLPRLDELPGFCSVSLLVDRRTELGALAATYAGRHDMEASAETVRGMREQITRELGTEITGMAEFDLVLARLRVSETV</sequence>
<comment type="caution">
    <text evidence="1">The sequence shown here is derived from an EMBL/GenBank/DDBJ whole genome shotgun (WGS) entry which is preliminary data.</text>
</comment>
<dbReference type="EMBL" id="JASNFN010000024">
    <property type="protein sequence ID" value="MDP5184457.1"/>
    <property type="molecule type" value="Genomic_DNA"/>
</dbReference>
<reference evidence="2" key="1">
    <citation type="submission" date="2023-05" db="EMBL/GenBank/DDBJ databases">
        <title>Draft genome of Pseudofrankia sp. BMG5.37.</title>
        <authorList>
            <person name="Gtari M."/>
            <person name="Ghodhbane F."/>
            <person name="Sbissi I."/>
        </authorList>
    </citation>
    <scope>NUCLEOTIDE SEQUENCE [LARGE SCALE GENOMIC DNA]</scope>
    <source>
        <strain evidence="2">BMG 814</strain>
    </source>
</reference>
<dbReference type="Proteomes" id="UP001233673">
    <property type="component" value="Unassembled WGS sequence"/>
</dbReference>
<organism evidence="1 2">
    <name type="scientific">Blastococcus carthaginiensis</name>
    <dbReference type="NCBI Taxonomy" id="3050034"/>
    <lineage>
        <taxon>Bacteria</taxon>
        <taxon>Bacillati</taxon>
        <taxon>Actinomycetota</taxon>
        <taxon>Actinomycetes</taxon>
        <taxon>Geodermatophilales</taxon>
        <taxon>Geodermatophilaceae</taxon>
        <taxon>Blastococcus</taxon>
    </lineage>
</organism>
<keyword evidence="2" id="KW-1185">Reference proteome</keyword>
<gene>
    <name evidence="1" type="ORF">QOZ88_17615</name>
</gene>
<proteinExistence type="predicted"/>
<accession>A0ABT9IFV1</accession>
<name>A0ABT9IFV1_9ACTN</name>